<organism evidence="1">
    <name type="scientific">Mantoniella tinhauana virus 1</name>
    <dbReference type="NCBI Taxonomy" id="3111543"/>
    <lineage>
        <taxon>Viruses</taxon>
    </lineage>
</organism>
<dbReference type="EMBL" id="PP130629">
    <property type="protein sequence ID" value="XAO13412.1"/>
    <property type="molecule type" value="Genomic_DNA"/>
</dbReference>
<protein>
    <submittedName>
        <fullName evidence="1">Uncharacterized protein</fullName>
    </submittedName>
</protein>
<accession>A0AB38ZM84</accession>
<proteinExistence type="predicted"/>
<name>A0AB38ZM84_9VIRU</name>
<evidence type="ECO:0000313" key="1">
    <source>
        <dbReference type="EMBL" id="XAO13412.1"/>
    </source>
</evidence>
<sequence length="61" mass="6999">MLLVFNMYALLCKPIAVVQPTQVVLKTRECRIVRMEPTQKENVYEVEVQDAPPILIEPVSD</sequence>
<reference evidence="1" key="1">
    <citation type="submission" date="2024-01" db="EMBL/GenBank/DDBJ databases">
        <title>Genomic and biogeographic characterisation of Mantoniella tinhauana virus 1, the first discovered Mantoniella-infecting prasinovirus.</title>
        <authorList>
            <person name="Rey Redondo E."/>
            <person name="Yung C.C.M."/>
        </authorList>
    </citation>
    <scope>NUCLEOTIDE SEQUENCE</scope>
    <source>
        <strain evidence="1">Lau Fau Shan</strain>
    </source>
</reference>